<dbReference type="PANTHER" id="PTHR24020">
    <property type="entry name" value="COLLAGEN ALPHA"/>
    <property type="match status" value="1"/>
</dbReference>
<dbReference type="SUPFAM" id="SSF53300">
    <property type="entry name" value="vWA-like"/>
    <property type="match status" value="1"/>
</dbReference>
<comment type="caution">
    <text evidence="4">The sequence shown here is derived from an EMBL/GenBank/DDBJ whole genome shotgun (WGS) entry which is preliminary data.</text>
</comment>
<dbReference type="InterPro" id="IPR003609">
    <property type="entry name" value="Pan_app"/>
</dbReference>
<evidence type="ECO:0008006" key="6">
    <source>
        <dbReference type="Google" id="ProtNLM"/>
    </source>
</evidence>
<gene>
    <name evidence="4" type="ORF">PEVE_00033774</name>
</gene>
<feature type="domain" description="Apple" evidence="3">
    <location>
        <begin position="195"/>
        <end position="279"/>
    </location>
</feature>
<dbReference type="InterPro" id="IPR036465">
    <property type="entry name" value="vWFA_dom_sf"/>
</dbReference>
<keyword evidence="1" id="KW-0732">Signal</keyword>
<proteinExistence type="predicted"/>
<feature type="chain" id="PRO_5046412501" description="VWFA domain-containing protein" evidence="1">
    <location>
        <begin position="17"/>
        <end position="280"/>
    </location>
</feature>
<dbReference type="Proteomes" id="UP001159427">
    <property type="component" value="Unassembled WGS sequence"/>
</dbReference>
<evidence type="ECO:0000259" key="3">
    <source>
        <dbReference type="PROSITE" id="PS50948"/>
    </source>
</evidence>
<dbReference type="Pfam" id="PF00024">
    <property type="entry name" value="PAN_1"/>
    <property type="match status" value="1"/>
</dbReference>
<protein>
    <recommendedName>
        <fullName evidence="6">VWFA domain-containing protein</fullName>
    </recommendedName>
</protein>
<dbReference type="CDD" id="cd01450">
    <property type="entry name" value="vWFA_subfamily_ECM"/>
    <property type="match status" value="1"/>
</dbReference>
<dbReference type="PROSITE" id="PS50948">
    <property type="entry name" value="PAN"/>
    <property type="match status" value="1"/>
</dbReference>
<reference evidence="4 5" key="1">
    <citation type="submission" date="2022-05" db="EMBL/GenBank/DDBJ databases">
        <authorList>
            <consortium name="Genoscope - CEA"/>
            <person name="William W."/>
        </authorList>
    </citation>
    <scope>NUCLEOTIDE SEQUENCE [LARGE SCALE GENOMIC DNA]</scope>
</reference>
<dbReference type="EMBL" id="CALNXI010005036">
    <property type="protein sequence ID" value="CAH3196856.1"/>
    <property type="molecule type" value="Genomic_DNA"/>
</dbReference>
<dbReference type="Pfam" id="PF00092">
    <property type="entry name" value="VWA"/>
    <property type="match status" value="1"/>
</dbReference>
<evidence type="ECO:0000313" key="4">
    <source>
        <dbReference type="EMBL" id="CAH3196856.1"/>
    </source>
</evidence>
<dbReference type="PROSITE" id="PS50234">
    <property type="entry name" value="VWFA"/>
    <property type="match status" value="1"/>
</dbReference>
<dbReference type="Gene3D" id="3.40.50.410">
    <property type="entry name" value="von Willebrand factor, type A domain"/>
    <property type="match status" value="1"/>
</dbReference>
<sequence>MHFLFLLVCPFAMDLAFLLDASGSIGSVNYEQVKAFIIKLIEYFQVSSAGTHVGVVSFSSSAKTEILFSAEQNVKVIKASILNITYYTGSTRIDLGLQKCRKELFTAGGGMRSNVPQVLLVITDGKSTDGHAASKEESQLLKKKGIVIFALGLGSNVNSAEINALASEPNHVFHYSSFRQMLPTDNGLRIALALCSVGRTSNAFVHPVVTHRSLKSHTLASRSAYDDFECALFCISHSSCYSFNFHSPSRHCELSYARRNLAAEDFVVDRDFVYSELQFE</sequence>
<name>A0ABN8T0R4_9CNID</name>
<evidence type="ECO:0000313" key="5">
    <source>
        <dbReference type="Proteomes" id="UP001159427"/>
    </source>
</evidence>
<dbReference type="SMART" id="SM00327">
    <property type="entry name" value="VWA"/>
    <property type="match status" value="1"/>
</dbReference>
<accession>A0ABN8T0R4</accession>
<dbReference type="PANTHER" id="PTHR24020:SF20">
    <property type="entry name" value="PH DOMAIN-CONTAINING PROTEIN"/>
    <property type="match status" value="1"/>
</dbReference>
<dbReference type="InterPro" id="IPR002035">
    <property type="entry name" value="VWF_A"/>
</dbReference>
<dbReference type="InterPro" id="IPR050525">
    <property type="entry name" value="ECM_Assembly_Org"/>
</dbReference>
<evidence type="ECO:0000259" key="2">
    <source>
        <dbReference type="PROSITE" id="PS50234"/>
    </source>
</evidence>
<feature type="signal peptide" evidence="1">
    <location>
        <begin position="1"/>
        <end position="16"/>
    </location>
</feature>
<organism evidence="4 5">
    <name type="scientific">Porites evermanni</name>
    <dbReference type="NCBI Taxonomy" id="104178"/>
    <lineage>
        <taxon>Eukaryota</taxon>
        <taxon>Metazoa</taxon>
        <taxon>Cnidaria</taxon>
        <taxon>Anthozoa</taxon>
        <taxon>Hexacorallia</taxon>
        <taxon>Scleractinia</taxon>
        <taxon>Fungiina</taxon>
        <taxon>Poritidae</taxon>
        <taxon>Porites</taxon>
    </lineage>
</organism>
<dbReference type="PRINTS" id="PR00453">
    <property type="entry name" value="VWFADOMAIN"/>
</dbReference>
<evidence type="ECO:0000256" key="1">
    <source>
        <dbReference type="SAM" id="SignalP"/>
    </source>
</evidence>
<feature type="domain" description="VWFA" evidence="2">
    <location>
        <begin position="14"/>
        <end position="192"/>
    </location>
</feature>
<keyword evidence="5" id="KW-1185">Reference proteome</keyword>